<dbReference type="EMBL" id="CP013011">
    <property type="protein sequence ID" value="ALL00160.1"/>
    <property type="molecule type" value="Genomic_DNA"/>
</dbReference>
<keyword evidence="2 7" id="KW-0813">Transport</keyword>
<keyword evidence="12" id="KW-1185">Reference proteome</keyword>
<keyword evidence="5 7" id="KW-0408">Iron</keyword>
<dbReference type="InterPro" id="IPR017896">
    <property type="entry name" value="4Fe4S_Fe-S-bd"/>
</dbReference>
<dbReference type="EMBL" id="NCQP01000006">
    <property type="protein sequence ID" value="OWJ54250.1"/>
    <property type="molecule type" value="Genomic_DNA"/>
</dbReference>
<dbReference type="PRINTS" id="PR00352">
    <property type="entry name" value="3FE4SFRDOXIN"/>
</dbReference>
<dbReference type="Proteomes" id="UP000058613">
    <property type="component" value="Chromosome"/>
</dbReference>
<dbReference type="PANTHER" id="PTHR36923">
    <property type="entry name" value="FERREDOXIN"/>
    <property type="match status" value="1"/>
</dbReference>
<evidence type="ECO:0000313" key="9">
    <source>
        <dbReference type="EMBL" id="ALL00160.1"/>
    </source>
</evidence>
<dbReference type="Pfam" id="PF13370">
    <property type="entry name" value="Fer4_13"/>
    <property type="match status" value="1"/>
</dbReference>
<keyword evidence="4 7" id="KW-0249">Electron transport</keyword>
<dbReference type="PROSITE" id="PS51379">
    <property type="entry name" value="4FE4S_FER_2"/>
    <property type="match status" value="1"/>
</dbReference>
<dbReference type="GO" id="GO:0051536">
    <property type="term" value="F:iron-sulfur cluster binding"/>
    <property type="evidence" value="ECO:0007669"/>
    <property type="project" value="UniProtKB-KW"/>
</dbReference>
<evidence type="ECO:0000313" key="11">
    <source>
        <dbReference type="Proteomes" id="UP000058613"/>
    </source>
</evidence>
<evidence type="ECO:0000256" key="7">
    <source>
        <dbReference type="RuleBase" id="RU368020"/>
    </source>
</evidence>
<dbReference type="KEGG" id="pdl:Pyrde_0110"/>
<accession>A0A0P0N1R0</accession>
<dbReference type="STRING" id="1273541.Pyrde_0110"/>
<evidence type="ECO:0000256" key="3">
    <source>
        <dbReference type="ARBA" id="ARBA00022723"/>
    </source>
</evidence>
<evidence type="ECO:0000256" key="6">
    <source>
        <dbReference type="ARBA" id="ARBA00023014"/>
    </source>
</evidence>
<organism evidence="9 11">
    <name type="scientific">Pyrodictium delaneyi</name>
    <dbReference type="NCBI Taxonomy" id="1273541"/>
    <lineage>
        <taxon>Archaea</taxon>
        <taxon>Thermoproteota</taxon>
        <taxon>Thermoprotei</taxon>
        <taxon>Desulfurococcales</taxon>
        <taxon>Pyrodictiaceae</taxon>
        <taxon>Pyrodictium</taxon>
    </lineage>
</organism>
<evidence type="ECO:0000256" key="2">
    <source>
        <dbReference type="ARBA" id="ARBA00022448"/>
    </source>
</evidence>
<evidence type="ECO:0000259" key="8">
    <source>
        <dbReference type="PROSITE" id="PS51379"/>
    </source>
</evidence>
<protein>
    <recommendedName>
        <fullName evidence="7">Ferredoxin</fullName>
    </recommendedName>
</protein>
<dbReference type="GO" id="GO:0009055">
    <property type="term" value="F:electron transfer activity"/>
    <property type="evidence" value="ECO:0007669"/>
    <property type="project" value="UniProtKB-UniRule"/>
</dbReference>
<reference evidence="9 11" key="1">
    <citation type="submission" date="2015-10" db="EMBL/GenBank/DDBJ databases">
        <title>Complete genome sequence of hyperthermophilic archaeon Pyrodictium delaneyi Su06.</title>
        <authorList>
            <person name="Jung J.-H."/>
            <person name="Lin J."/>
            <person name="Holden J.F."/>
            <person name="Park C.-S."/>
        </authorList>
    </citation>
    <scope>NUCLEOTIDE SEQUENCE [LARGE SCALE GENOMIC DNA]</scope>
    <source>
        <strain evidence="9 11">Su06</strain>
    </source>
</reference>
<dbReference type="RefSeq" id="WP_082419363.1">
    <property type="nucleotide sequence ID" value="NZ_CP013011.1"/>
</dbReference>
<dbReference type="Gene3D" id="3.30.70.20">
    <property type="match status" value="1"/>
</dbReference>
<dbReference type="AlphaFoldDB" id="A0A0P0N1R0"/>
<keyword evidence="3 7" id="KW-0479">Metal-binding</keyword>
<name>A0A0P0N1R0_9CREN</name>
<evidence type="ECO:0000313" key="12">
    <source>
        <dbReference type="Proteomes" id="UP000196694"/>
    </source>
</evidence>
<evidence type="ECO:0000256" key="5">
    <source>
        <dbReference type="ARBA" id="ARBA00023004"/>
    </source>
</evidence>
<dbReference type="InterPro" id="IPR051269">
    <property type="entry name" value="Fe-S_cluster_ET"/>
</dbReference>
<sequence length="81" mass="8967">MTEAKIRVWIDREQCIADMVCVSLCPDVFEMSEEDGKAQIAAKWRVDSNNPAEGLVPAELKDCVSAAVEACPVSIIHFEEK</sequence>
<reference evidence="10 12" key="2">
    <citation type="submission" date="2017-05" db="EMBL/GenBank/DDBJ databases">
        <title>The draft genome of the hyperthermophilic archaeon 'Pyrodictium delaneyi strain Hulk', an iron and nitrate reducer, reveals the capacity for sulfate reduction.</title>
        <authorList>
            <person name="Demey L.M."/>
            <person name="Miller C."/>
            <person name="Manzella M."/>
            <person name="Reguera G."/>
            <person name="Kashefi K."/>
        </authorList>
    </citation>
    <scope>NUCLEOTIDE SEQUENCE [LARGE SCALE GENOMIC DNA]</scope>
    <source>
        <strain evidence="10 12">Hulk</strain>
    </source>
</reference>
<proteinExistence type="predicted"/>
<dbReference type="Proteomes" id="UP000196694">
    <property type="component" value="Unassembled WGS sequence"/>
</dbReference>
<dbReference type="GeneID" id="26098436"/>
<comment type="function">
    <text evidence="7">Ferredoxins are iron-sulfur proteins that transfer electrons in a wide variety of metabolic reactions.</text>
</comment>
<gene>
    <name evidence="10" type="ORF">Pdsh_07100</name>
    <name evidence="9" type="ORF">Pyrde_0110</name>
</gene>
<dbReference type="InterPro" id="IPR001080">
    <property type="entry name" value="3Fe4S_ferredoxin"/>
</dbReference>
<evidence type="ECO:0000313" key="10">
    <source>
        <dbReference type="EMBL" id="OWJ54250.1"/>
    </source>
</evidence>
<keyword evidence="6 7" id="KW-0411">Iron-sulfur</keyword>
<dbReference type="PANTHER" id="PTHR36923:SF3">
    <property type="entry name" value="FERREDOXIN"/>
    <property type="match status" value="1"/>
</dbReference>
<feature type="domain" description="4Fe-4S ferredoxin-type" evidence="8">
    <location>
        <begin position="6"/>
        <end position="34"/>
    </location>
</feature>
<dbReference type="SUPFAM" id="SSF54862">
    <property type="entry name" value="4Fe-4S ferredoxins"/>
    <property type="match status" value="1"/>
</dbReference>
<evidence type="ECO:0000256" key="4">
    <source>
        <dbReference type="ARBA" id="ARBA00022982"/>
    </source>
</evidence>
<evidence type="ECO:0000256" key="1">
    <source>
        <dbReference type="ARBA" id="ARBA00001966"/>
    </source>
</evidence>
<comment type="cofactor">
    <cofactor evidence="1">
        <name>[4Fe-4S] cluster</name>
        <dbReference type="ChEBI" id="CHEBI:49883"/>
    </cofactor>
</comment>
<dbReference type="GO" id="GO:0005506">
    <property type="term" value="F:iron ion binding"/>
    <property type="evidence" value="ECO:0007669"/>
    <property type="project" value="UniProtKB-UniRule"/>
</dbReference>